<feature type="transmembrane region" description="Helical" evidence="1">
    <location>
        <begin position="22"/>
        <end position="43"/>
    </location>
</feature>
<protein>
    <submittedName>
        <fullName evidence="2">Uncharacterized protein</fullName>
    </submittedName>
</protein>
<keyword evidence="1" id="KW-1133">Transmembrane helix</keyword>
<keyword evidence="3" id="KW-1185">Reference proteome</keyword>
<name>A0A8H6HM03_9AGAR</name>
<sequence>MANLCFASISFPSVPSPPSYDFSSLLVVAGIAHSSSFAALLSFRRRRRCRLPQLARNALASACVVSILRRLLLACLACSSSFALPSAFAVVGIHDEHRCTPSPPILFRPRHRSKRAHWPSSPPQIAFVVVVVDIHEEQGRALGPHAHVVSHPLPSSSLEELARSSVAILSLRRRYARSAEVRRRRARESWSLLISSPRNAVAGSCSRVFPLSVVVIVAQGFDVVPHPLHLLRRPEALASSRIVDSMQSASLIRRDDDGWGPGGDVRAGNATGCGSHHAMGLRGWMTRDDLCIVGMIVGPWALGLDVGRVAAKLCASHGMIASSCAAKHVSQPRPSSKTLTLQVWRA</sequence>
<keyword evidence="1" id="KW-0472">Membrane</keyword>
<gene>
    <name evidence="2" type="ORF">DFP72DRAFT_1146435</name>
</gene>
<organism evidence="2 3">
    <name type="scientific">Ephemerocybe angulata</name>
    <dbReference type="NCBI Taxonomy" id="980116"/>
    <lineage>
        <taxon>Eukaryota</taxon>
        <taxon>Fungi</taxon>
        <taxon>Dikarya</taxon>
        <taxon>Basidiomycota</taxon>
        <taxon>Agaricomycotina</taxon>
        <taxon>Agaricomycetes</taxon>
        <taxon>Agaricomycetidae</taxon>
        <taxon>Agaricales</taxon>
        <taxon>Agaricineae</taxon>
        <taxon>Psathyrellaceae</taxon>
        <taxon>Ephemerocybe</taxon>
    </lineage>
</organism>
<evidence type="ECO:0000313" key="3">
    <source>
        <dbReference type="Proteomes" id="UP000521943"/>
    </source>
</evidence>
<keyword evidence="1" id="KW-0812">Transmembrane</keyword>
<dbReference type="EMBL" id="JACGCI010000073">
    <property type="protein sequence ID" value="KAF6748238.1"/>
    <property type="molecule type" value="Genomic_DNA"/>
</dbReference>
<accession>A0A8H6HM03</accession>
<dbReference type="Proteomes" id="UP000521943">
    <property type="component" value="Unassembled WGS sequence"/>
</dbReference>
<evidence type="ECO:0000256" key="1">
    <source>
        <dbReference type="SAM" id="Phobius"/>
    </source>
</evidence>
<reference evidence="2 3" key="1">
    <citation type="submission" date="2020-07" db="EMBL/GenBank/DDBJ databases">
        <title>Comparative genomics of pyrophilous fungi reveals a link between fire events and developmental genes.</title>
        <authorList>
            <consortium name="DOE Joint Genome Institute"/>
            <person name="Steindorff A.S."/>
            <person name="Carver A."/>
            <person name="Calhoun S."/>
            <person name="Stillman K."/>
            <person name="Liu H."/>
            <person name="Lipzen A."/>
            <person name="Pangilinan J."/>
            <person name="Labutti K."/>
            <person name="Bruns T.D."/>
            <person name="Grigoriev I.V."/>
        </authorList>
    </citation>
    <scope>NUCLEOTIDE SEQUENCE [LARGE SCALE GENOMIC DNA]</scope>
    <source>
        <strain evidence="2 3">CBS 144469</strain>
    </source>
</reference>
<proteinExistence type="predicted"/>
<dbReference type="AlphaFoldDB" id="A0A8H6HM03"/>
<feature type="transmembrane region" description="Helical" evidence="1">
    <location>
        <begin position="71"/>
        <end position="93"/>
    </location>
</feature>
<comment type="caution">
    <text evidence="2">The sequence shown here is derived from an EMBL/GenBank/DDBJ whole genome shotgun (WGS) entry which is preliminary data.</text>
</comment>
<evidence type="ECO:0000313" key="2">
    <source>
        <dbReference type="EMBL" id="KAF6748238.1"/>
    </source>
</evidence>